<dbReference type="PATRIC" id="fig|1679170.3.peg.1537"/>
<name>A0A0K9H090_9BACI</name>
<dbReference type="STRING" id="1679170.AC625_07155"/>
<keyword evidence="2" id="KW-1185">Reference proteome</keyword>
<proteinExistence type="predicted"/>
<protein>
    <submittedName>
        <fullName evidence="1">Uncharacterized protein</fullName>
    </submittedName>
</protein>
<accession>A0A0K9H090</accession>
<organism evidence="1 2">
    <name type="scientific">Peribacillus loiseleuriae</name>
    <dbReference type="NCBI Taxonomy" id="1679170"/>
    <lineage>
        <taxon>Bacteria</taxon>
        <taxon>Bacillati</taxon>
        <taxon>Bacillota</taxon>
        <taxon>Bacilli</taxon>
        <taxon>Bacillales</taxon>
        <taxon>Bacillaceae</taxon>
        <taxon>Peribacillus</taxon>
    </lineage>
</organism>
<dbReference type="AlphaFoldDB" id="A0A0K9H090"/>
<evidence type="ECO:0000313" key="1">
    <source>
        <dbReference type="EMBL" id="KMY52260.1"/>
    </source>
</evidence>
<reference evidence="2" key="1">
    <citation type="submission" date="2015-07" db="EMBL/GenBank/DDBJ databases">
        <title>Genome sequencing project for genomic taxonomy and phylogenomics of Bacillus-like bacteria.</title>
        <authorList>
            <person name="Liu B."/>
            <person name="Wang J."/>
            <person name="Zhu Y."/>
            <person name="Liu G."/>
            <person name="Chen Q."/>
            <person name="Chen Z."/>
            <person name="Lan J."/>
            <person name="Che J."/>
            <person name="Ge C."/>
            <person name="Shi H."/>
            <person name="Pan Z."/>
            <person name="Liu X."/>
        </authorList>
    </citation>
    <scope>NUCLEOTIDE SEQUENCE [LARGE SCALE GENOMIC DNA]</scope>
    <source>
        <strain evidence="2">FJAT-27997</strain>
    </source>
</reference>
<dbReference type="Proteomes" id="UP000037146">
    <property type="component" value="Unassembled WGS sequence"/>
</dbReference>
<sequence>MANAATKNEISDPFNVNYFVKGNSVFVECYIKDYSFSNQNQKHQTTVYVYMDDKKVKAVNTAAFIVKDVPVGPHQIRLVIHNNGKKVDLIKQFKVHISSTI</sequence>
<comment type="caution">
    <text evidence="1">The sequence shown here is derived from an EMBL/GenBank/DDBJ whole genome shotgun (WGS) entry which is preliminary data.</text>
</comment>
<evidence type="ECO:0000313" key="2">
    <source>
        <dbReference type="Proteomes" id="UP000037146"/>
    </source>
</evidence>
<gene>
    <name evidence="1" type="ORF">AC625_07155</name>
</gene>
<dbReference type="EMBL" id="LFZW01000001">
    <property type="protein sequence ID" value="KMY52260.1"/>
    <property type="molecule type" value="Genomic_DNA"/>
</dbReference>